<dbReference type="Gene3D" id="2.40.50.100">
    <property type="match status" value="1"/>
</dbReference>
<dbReference type="InterPro" id="IPR050093">
    <property type="entry name" value="ABC_SmlMolc_Importer"/>
</dbReference>
<dbReference type="InterPro" id="IPR003593">
    <property type="entry name" value="AAA+_ATPase"/>
</dbReference>
<dbReference type="GO" id="GO:0005524">
    <property type="term" value="F:ATP binding"/>
    <property type="evidence" value="ECO:0007669"/>
    <property type="project" value="UniProtKB-KW"/>
</dbReference>
<dbReference type="InterPro" id="IPR013611">
    <property type="entry name" value="Transp-assoc_OB_typ2"/>
</dbReference>
<dbReference type="InterPro" id="IPR027417">
    <property type="entry name" value="P-loop_NTPase"/>
</dbReference>
<dbReference type="Gene3D" id="3.40.50.300">
    <property type="entry name" value="P-loop containing nucleotide triphosphate hydrolases"/>
    <property type="match status" value="1"/>
</dbReference>
<organism evidence="6 7">
    <name type="scientific">Hydrogenophaga laconesensis</name>
    <dbReference type="NCBI Taxonomy" id="1805971"/>
    <lineage>
        <taxon>Bacteria</taxon>
        <taxon>Pseudomonadati</taxon>
        <taxon>Pseudomonadota</taxon>
        <taxon>Betaproteobacteria</taxon>
        <taxon>Burkholderiales</taxon>
        <taxon>Comamonadaceae</taxon>
        <taxon>Hydrogenophaga</taxon>
    </lineage>
</organism>
<keyword evidence="2" id="KW-0472">Membrane</keyword>
<dbReference type="InterPro" id="IPR017871">
    <property type="entry name" value="ABC_transporter-like_CS"/>
</dbReference>
<evidence type="ECO:0000256" key="2">
    <source>
        <dbReference type="ARBA" id="ARBA00022475"/>
    </source>
</evidence>
<dbReference type="EMBL" id="JAVDWE010000008">
    <property type="protein sequence ID" value="MDR7095282.1"/>
    <property type="molecule type" value="Genomic_DNA"/>
</dbReference>
<keyword evidence="2" id="KW-1003">Cell membrane</keyword>
<evidence type="ECO:0000256" key="1">
    <source>
        <dbReference type="ARBA" id="ARBA00022448"/>
    </source>
</evidence>
<feature type="domain" description="ABC transporter" evidence="5">
    <location>
        <begin position="8"/>
        <end position="238"/>
    </location>
</feature>
<comment type="caution">
    <text evidence="6">The sequence shown here is derived from an EMBL/GenBank/DDBJ whole genome shotgun (WGS) entry which is preliminary data.</text>
</comment>
<dbReference type="Pfam" id="PF08402">
    <property type="entry name" value="TOBE_2"/>
    <property type="match status" value="1"/>
</dbReference>
<dbReference type="Pfam" id="PF00005">
    <property type="entry name" value="ABC_tran"/>
    <property type="match status" value="1"/>
</dbReference>
<sequence length="363" mass="40214">MHLNKVSLEARHISLSYGSTEVLKDVNIRIEPGEFFALLGPSGSGKSTLLRLIAGFNQHQRGELLIDGKDITGTPPHLRNVGMVFQNYALWPHMTVWDNVAFGLVERKEPKESLRRKVAAALELVGLQDYAQRRPSQLSGGQQQRVALARTVVIEPKLLLLDEPLSNLDKNLRVQMREELKNLQRTLGLTTIFVTHDQEEAMTTADRMAVLDKGVLQQVGTAAALFDFPANRFVASFVGTANLVQGRVTRVNGETLHFQADGLGEMVLPRNQESPGAGPASLSFRPHTVHIRVRDEHGDASRIWLDGRVESSEFLGETSRYRVRVGEALIVANQAHYSGLSLFPPGAEVRLGIEPTQARFLTH</sequence>
<gene>
    <name evidence="6" type="ORF">J2X09_003030</name>
</gene>
<evidence type="ECO:0000313" key="6">
    <source>
        <dbReference type="EMBL" id="MDR7095282.1"/>
    </source>
</evidence>
<accession>A0ABU1VCS7</accession>
<evidence type="ECO:0000256" key="3">
    <source>
        <dbReference type="ARBA" id="ARBA00022741"/>
    </source>
</evidence>
<proteinExistence type="predicted"/>
<keyword evidence="3" id="KW-0547">Nucleotide-binding</keyword>
<evidence type="ECO:0000256" key="4">
    <source>
        <dbReference type="ARBA" id="ARBA00022840"/>
    </source>
</evidence>
<dbReference type="SUPFAM" id="SSF50331">
    <property type="entry name" value="MOP-like"/>
    <property type="match status" value="1"/>
</dbReference>
<evidence type="ECO:0000259" key="5">
    <source>
        <dbReference type="PROSITE" id="PS50893"/>
    </source>
</evidence>
<reference evidence="6 7" key="1">
    <citation type="submission" date="2023-07" db="EMBL/GenBank/DDBJ databases">
        <title>Sorghum-associated microbial communities from plants grown in Nebraska, USA.</title>
        <authorList>
            <person name="Schachtman D."/>
        </authorList>
    </citation>
    <scope>NUCLEOTIDE SEQUENCE [LARGE SCALE GENOMIC DNA]</scope>
    <source>
        <strain evidence="6 7">BE240</strain>
    </source>
</reference>
<keyword evidence="1" id="KW-0813">Transport</keyword>
<evidence type="ECO:0000313" key="7">
    <source>
        <dbReference type="Proteomes" id="UP001265550"/>
    </source>
</evidence>
<keyword evidence="7" id="KW-1185">Reference proteome</keyword>
<dbReference type="PROSITE" id="PS50893">
    <property type="entry name" value="ABC_TRANSPORTER_2"/>
    <property type="match status" value="1"/>
</dbReference>
<dbReference type="InterPro" id="IPR008995">
    <property type="entry name" value="Mo/tungstate-bd_C_term_dom"/>
</dbReference>
<dbReference type="PANTHER" id="PTHR42781:SF4">
    <property type="entry name" value="SPERMIDINE_PUTRESCINE IMPORT ATP-BINDING PROTEIN POTA"/>
    <property type="match status" value="1"/>
</dbReference>
<dbReference type="InterPro" id="IPR003439">
    <property type="entry name" value="ABC_transporter-like_ATP-bd"/>
</dbReference>
<dbReference type="Proteomes" id="UP001265550">
    <property type="component" value="Unassembled WGS sequence"/>
</dbReference>
<dbReference type="SUPFAM" id="SSF52540">
    <property type="entry name" value="P-loop containing nucleoside triphosphate hydrolases"/>
    <property type="match status" value="1"/>
</dbReference>
<dbReference type="SMART" id="SM00382">
    <property type="entry name" value="AAA"/>
    <property type="match status" value="1"/>
</dbReference>
<dbReference type="PANTHER" id="PTHR42781">
    <property type="entry name" value="SPERMIDINE/PUTRESCINE IMPORT ATP-BINDING PROTEIN POTA"/>
    <property type="match status" value="1"/>
</dbReference>
<dbReference type="PROSITE" id="PS00211">
    <property type="entry name" value="ABC_TRANSPORTER_1"/>
    <property type="match status" value="1"/>
</dbReference>
<name>A0ABU1VCS7_9BURK</name>
<protein>
    <submittedName>
        <fullName evidence="6">Iron(III) transport system ATP-binding protein</fullName>
    </submittedName>
</protein>
<keyword evidence="4 6" id="KW-0067">ATP-binding</keyword>